<accession>A0AAJ0EYG4</accession>
<feature type="compositionally biased region" description="Basic and acidic residues" evidence="1">
    <location>
        <begin position="209"/>
        <end position="229"/>
    </location>
</feature>
<feature type="transmembrane region" description="Helical" evidence="2">
    <location>
        <begin position="788"/>
        <end position="814"/>
    </location>
</feature>
<dbReference type="EMBL" id="JAHMHR010000003">
    <property type="protein sequence ID" value="KAK1700107.1"/>
    <property type="molecule type" value="Genomic_DNA"/>
</dbReference>
<feature type="region of interest" description="Disordered" evidence="1">
    <location>
        <begin position="157"/>
        <end position="180"/>
    </location>
</feature>
<comment type="caution">
    <text evidence="3">The sequence shown here is derived from an EMBL/GenBank/DDBJ whole genome shotgun (WGS) entry which is preliminary data.</text>
</comment>
<evidence type="ECO:0000256" key="1">
    <source>
        <dbReference type="SAM" id="MobiDB-lite"/>
    </source>
</evidence>
<keyword evidence="2" id="KW-0472">Membrane</keyword>
<dbReference type="AlphaFoldDB" id="A0AAJ0EYG4"/>
<name>A0AAJ0EYG4_9PEZI</name>
<reference evidence="3" key="1">
    <citation type="submission" date="2021-06" db="EMBL/GenBank/DDBJ databases">
        <title>Comparative genomics, transcriptomics and evolutionary studies reveal genomic signatures of adaptation to plant cell wall in hemibiotrophic fungi.</title>
        <authorList>
            <consortium name="DOE Joint Genome Institute"/>
            <person name="Baroncelli R."/>
            <person name="Diaz J.F."/>
            <person name="Benocci T."/>
            <person name="Peng M."/>
            <person name="Battaglia E."/>
            <person name="Haridas S."/>
            <person name="Andreopoulos W."/>
            <person name="Labutti K."/>
            <person name="Pangilinan J."/>
            <person name="Floch G.L."/>
            <person name="Makela M.R."/>
            <person name="Henrissat B."/>
            <person name="Grigoriev I.V."/>
            <person name="Crouch J.A."/>
            <person name="De Vries R.P."/>
            <person name="Sukno S.A."/>
            <person name="Thon M.R."/>
        </authorList>
    </citation>
    <scope>NUCLEOTIDE SEQUENCE</scope>
    <source>
        <strain evidence="3">CBS 193.32</strain>
    </source>
</reference>
<evidence type="ECO:0000313" key="4">
    <source>
        <dbReference type="Proteomes" id="UP001224890"/>
    </source>
</evidence>
<evidence type="ECO:0000313" key="3">
    <source>
        <dbReference type="EMBL" id="KAK1700107.1"/>
    </source>
</evidence>
<proteinExistence type="predicted"/>
<organism evidence="3 4">
    <name type="scientific">Colletotrichum godetiae</name>
    <dbReference type="NCBI Taxonomy" id="1209918"/>
    <lineage>
        <taxon>Eukaryota</taxon>
        <taxon>Fungi</taxon>
        <taxon>Dikarya</taxon>
        <taxon>Ascomycota</taxon>
        <taxon>Pezizomycotina</taxon>
        <taxon>Sordariomycetes</taxon>
        <taxon>Hypocreomycetidae</taxon>
        <taxon>Glomerellales</taxon>
        <taxon>Glomerellaceae</taxon>
        <taxon>Colletotrichum</taxon>
        <taxon>Colletotrichum acutatum species complex</taxon>
    </lineage>
</organism>
<feature type="compositionally biased region" description="Polar residues" evidence="1">
    <location>
        <begin position="159"/>
        <end position="180"/>
    </location>
</feature>
<feature type="region of interest" description="Disordered" evidence="1">
    <location>
        <begin position="209"/>
        <end position="236"/>
    </location>
</feature>
<sequence>MSQTNTRASFNADILTTDSPRQLLFTDEFLREKINSPLEDPVVTRPLKTYWVAFESSLRRGRNCRILLRIVAGCVGWTLLKWVATACGINEKILGAVDDLLRAIFCISLAFVGTSVYMDLEREAISLASSVASIENPMSTTATPPRHSHPVVHADADSQVPQTTMTQVPDQSTEPTSSLSQVGLDEGGGFAHLQMQWTEQRQIFAVNPKHHEDETPRPRTSEPGIHPKPDLSNGSFKVTMRRSFGFEELTANPNFAFTNVDQAALANLRLGLRIYKDLFFAHSKRLFPAISLRLVSIEPNPRRVRARLGLSHTSRTSICVTGLKRPDVVEEFDNIMSREGYKNLYDPLKLCYEQSEIIRSAGSGSYNIDSSELDTFCGSLVVFEGLDGSQRKSTVGGMIEIDGQTFGLTTSHRPEDETTPESDVPSLADLIRAFDADEGYHTLQHVLSSAPLANQQDNDETLGTPALHTSHSTRDSVKGSSSKSAVSLNLDDIWDDWDLLPIEPESRLPNTVPASKSRSKYIYIARYFDSTSFDYAMPWRVIIISGMSGIVDGFLTSSPSYTLLEVDRPQESWNIRLKRGDLQAGDSGSWVVREDDHSLLGLVVARSTGSAYMIPWKQVTQSIERKNNLKEGAIKLPTWSSSWMGPRKRIPETQSMPAAAISISEKLGKNPVARQRSEIHHPKRGRRISRYLPAGMFQLKMKAMRSNLLAMEEEHLVEDELSWSGTTTSDGQRNFRSKFTFLGDDDNWLAENIDVPPTENGGISPPELLSITIAAPPYWFLWVRAGMLAITVLSLFTFQPWAVAMGLFFLAAYIDFPCN</sequence>
<keyword evidence="2" id="KW-0812">Transmembrane</keyword>
<keyword evidence="4" id="KW-1185">Reference proteome</keyword>
<dbReference type="Proteomes" id="UP001224890">
    <property type="component" value="Unassembled WGS sequence"/>
</dbReference>
<protein>
    <submittedName>
        <fullName evidence="3">Uncharacterized protein</fullName>
    </submittedName>
</protein>
<feature type="region of interest" description="Disordered" evidence="1">
    <location>
        <begin position="455"/>
        <end position="481"/>
    </location>
</feature>
<gene>
    <name evidence="3" type="ORF">BDP55DRAFT_216483</name>
</gene>
<dbReference type="GeneID" id="85450566"/>
<evidence type="ECO:0000256" key="2">
    <source>
        <dbReference type="SAM" id="Phobius"/>
    </source>
</evidence>
<keyword evidence="2" id="KW-1133">Transmembrane helix</keyword>
<dbReference type="RefSeq" id="XP_060435864.1">
    <property type="nucleotide sequence ID" value="XM_060566040.1"/>
</dbReference>